<gene>
    <name evidence="2" type="ORF">ARMSODRAFT_1089873</name>
</gene>
<reference evidence="3" key="1">
    <citation type="journal article" date="2017" name="Nat. Ecol. Evol.">
        <title>Genome expansion and lineage-specific genetic innovations in the forest pathogenic fungi Armillaria.</title>
        <authorList>
            <person name="Sipos G."/>
            <person name="Prasanna A.N."/>
            <person name="Walter M.C."/>
            <person name="O'Connor E."/>
            <person name="Balint B."/>
            <person name="Krizsan K."/>
            <person name="Kiss B."/>
            <person name="Hess J."/>
            <person name="Varga T."/>
            <person name="Slot J."/>
            <person name="Riley R."/>
            <person name="Boka B."/>
            <person name="Rigling D."/>
            <person name="Barry K."/>
            <person name="Lee J."/>
            <person name="Mihaltcheva S."/>
            <person name="LaButti K."/>
            <person name="Lipzen A."/>
            <person name="Waldron R."/>
            <person name="Moloney N.M."/>
            <person name="Sperisen C."/>
            <person name="Kredics L."/>
            <person name="Vagvoelgyi C."/>
            <person name="Patrignani A."/>
            <person name="Fitzpatrick D."/>
            <person name="Nagy I."/>
            <person name="Doyle S."/>
            <person name="Anderson J.B."/>
            <person name="Grigoriev I.V."/>
            <person name="Gueldener U."/>
            <person name="Muensterkoetter M."/>
            <person name="Nagy L.G."/>
        </authorList>
    </citation>
    <scope>NUCLEOTIDE SEQUENCE [LARGE SCALE GENOMIC DNA]</scope>
    <source>
        <strain evidence="3">28-4</strain>
    </source>
</reference>
<evidence type="ECO:0000313" key="2">
    <source>
        <dbReference type="EMBL" id="PBK61167.1"/>
    </source>
</evidence>
<feature type="coiled-coil region" evidence="1">
    <location>
        <begin position="57"/>
        <end position="91"/>
    </location>
</feature>
<dbReference type="SUPFAM" id="SSF52047">
    <property type="entry name" value="RNI-like"/>
    <property type="match status" value="1"/>
</dbReference>
<evidence type="ECO:0008006" key="4">
    <source>
        <dbReference type="Google" id="ProtNLM"/>
    </source>
</evidence>
<dbReference type="AlphaFoldDB" id="A0A2H3B9A3"/>
<dbReference type="STRING" id="1076256.A0A2H3B9A3"/>
<dbReference type="Gene3D" id="3.80.10.10">
    <property type="entry name" value="Ribonuclease Inhibitor"/>
    <property type="match status" value="1"/>
</dbReference>
<dbReference type="InterPro" id="IPR032675">
    <property type="entry name" value="LRR_dom_sf"/>
</dbReference>
<evidence type="ECO:0000256" key="1">
    <source>
        <dbReference type="SAM" id="Coils"/>
    </source>
</evidence>
<sequence length="489" mass="54682">MPNDDCCPTCGTRNLRASTVPILHTPRIEQLISINEPPLEFEEAPPRDIVSQGPQILSDLDAKIADVKDILQQLLRERSQVTDNLAIAKNILHPIRRLPTDMEGHRYKYPKALVFHQLTFPNRRKPYLGIYVDIGKLTFRITLRWPSFFLPAIDGKTGSFKNLRYLHAGLNDRDGYTLSIDPLLDAFEYSPNLTHIAFSNVGDPLQVCSLPWSQITVYDGADGPDDENITETPHLHVLTKMPLLESARLYCDKHSTIPVSGRVHLPRLQNLTLEEGYTAVAGSLSQCFSALSLPSLTELRLGYTTYRNPVQLPSIVYPTGIVAPRITSLQLTFCFELSPTANGNILIFLADLPTVIHLMVQAEAITDGLIEGLIRRHGILPSLRYLDFRGSALDLDEPGLFITMLESRLSPSASDVVTDSMASSTVESLHELRLDEGFTIDAADRQRWDDLSERGLIVRYGAEGLGDRFDHIASHGRDDLLFRGMPWIP</sequence>
<proteinExistence type="predicted"/>
<dbReference type="Proteomes" id="UP000218334">
    <property type="component" value="Unassembled WGS sequence"/>
</dbReference>
<keyword evidence="1" id="KW-0175">Coiled coil</keyword>
<keyword evidence="3" id="KW-1185">Reference proteome</keyword>
<accession>A0A2H3B9A3</accession>
<organism evidence="2 3">
    <name type="scientific">Armillaria solidipes</name>
    <dbReference type="NCBI Taxonomy" id="1076256"/>
    <lineage>
        <taxon>Eukaryota</taxon>
        <taxon>Fungi</taxon>
        <taxon>Dikarya</taxon>
        <taxon>Basidiomycota</taxon>
        <taxon>Agaricomycotina</taxon>
        <taxon>Agaricomycetes</taxon>
        <taxon>Agaricomycetidae</taxon>
        <taxon>Agaricales</taxon>
        <taxon>Marasmiineae</taxon>
        <taxon>Physalacriaceae</taxon>
        <taxon>Armillaria</taxon>
    </lineage>
</organism>
<evidence type="ECO:0000313" key="3">
    <source>
        <dbReference type="Proteomes" id="UP000218334"/>
    </source>
</evidence>
<name>A0A2H3B9A3_9AGAR</name>
<protein>
    <recommendedName>
        <fullName evidence="4">F-box domain-containing protein</fullName>
    </recommendedName>
</protein>
<dbReference type="EMBL" id="KZ293478">
    <property type="protein sequence ID" value="PBK61167.1"/>
    <property type="molecule type" value="Genomic_DNA"/>
</dbReference>